<dbReference type="Proteomes" id="UP000178602">
    <property type="component" value="Unassembled WGS sequence"/>
</dbReference>
<gene>
    <name evidence="1" type="ORF">A3K49_04685</name>
</gene>
<accession>A0A1F4T668</accession>
<name>A0A1F4T668_UNCSA</name>
<protein>
    <submittedName>
        <fullName evidence="1">Uncharacterized protein</fullName>
    </submittedName>
</protein>
<reference evidence="1 2" key="1">
    <citation type="journal article" date="2016" name="Nat. Commun.">
        <title>Thousands of microbial genomes shed light on interconnected biogeochemical processes in an aquifer system.</title>
        <authorList>
            <person name="Anantharaman K."/>
            <person name="Brown C.T."/>
            <person name="Hug L.A."/>
            <person name="Sharon I."/>
            <person name="Castelle C.J."/>
            <person name="Probst A.J."/>
            <person name="Thomas B.C."/>
            <person name="Singh A."/>
            <person name="Wilkins M.J."/>
            <person name="Karaoz U."/>
            <person name="Brodie E.L."/>
            <person name="Williams K.H."/>
            <person name="Hubbard S.S."/>
            <person name="Banfield J.F."/>
        </authorList>
    </citation>
    <scope>NUCLEOTIDE SEQUENCE [LARGE SCALE GENOMIC DNA]</scope>
</reference>
<organism evidence="1 2">
    <name type="scientific">candidate division WOR-1 bacterium RIFOXYC12_FULL_54_18</name>
    <dbReference type="NCBI Taxonomy" id="1802584"/>
    <lineage>
        <taxon>Bacteria</taxon>
        <taxon>Bacillati</taxon>
        <taxon>Saganbacteria</taxon>
    </lineage>
</organism>
<dbReference type="AlphaFoldDB" id="A0A1F4T668"/>
<sequence length="825" mass="87853">MDVVGYIAKSMTDLNSECGGTTGANCDNVWNGDDPAATNIPTFLNPHRRELRTIFPDLPVNPTQDDIERVILNRSNTNSDLNDAVTKIEASSLPVRTKAKLTAALHLIDVVGYIATAMTNLPQERECGDSSVNGKCDEIWNGDDPAQNVPGRINPNALTVRALFEKARTYQQDQLPDGIEKEYLTDPAGTRDLEGALCIVDSARSTCLTFDGVTPGDIRPGIAKTFRVNGATNVPEGSIVQILNGDTIEVDNIPLNNLSFSVTLPATAPLGKRTVRIISRDTYFVATKVDAIEVKSPVSAFSVNPASVPADGASHNFTLTSTAAGEDLRPVRKVRITGKDGTVLAEVSVTPAMISSGNRTITVPTVMPRDLSKYTNPSANNYGATITLIGEGDRVLSSNTLGVTRVAVSTGLPSWRRYIGTEDTPGMVNPSLKLNLGTVPGDSAPVTLGSYSNFGLAPVALVRVVGPNGIIESPRLEIVAPLQGTFATDFDGNRFTDAGAGIGIRYAIFRGLQPGAYVLASGRKTHAEDSTRQFPTGDATNATFGLASSGFIGDRASYGLFLELDRGAFTLNDIEAYGGNYDGTRRVVRAGGQFQFNPVGQLRVTASGAFALWGEQSAPDTLAGQDYYERIGAQAFGLRGDFPSHAWKPYALLNIGRETLGDGDYAWNTVALTSFSVGGLFSLGRPEIWAGHFTPNHYVDESRNFLQLSYFPEFGESLPVLAPLGAHLQIADNGGGVTGMLTYDLVRGATSLFYGREVYKGQSRVGPYSAPLLPMGTPARYLTPNSALPSFQRPLNVRGASVPASIDASVRVGTPAATAPEKKSQ</sequence>
<proteinExistence type="predicted"/>
<evidence type="ECO:0000313" key="1">
    <source>
        <dbReference type="EMBL" id="OGC28262.1"/>
    </source>
</evidence>
<dbReference type="EMBL" id="MEUG01000001">
    <property type="protein sequence ID" value="OGC28262.1"/>
    <property type="molecule type" value="Genomic_DNA"/>
</dbReference>
<evidence type="ECO:0000313" key="2">
    <source>
        <dbReference type="Proteomes" id="UP000178602"/>
    </source>
</evidence>
<comment type="caution">
    <text evidence="1">The sequence shown here is derived from an EMBL/GenBank/DDBJ whole genome shotgun (WGS) entry which is preliminary data.</text>
</comment>